<organism evidence="2 3">
    <name type="scientific">Stakelama marina</name>
    <dbReference type="NCBI Taxonomy" id="2826939"/>
    <lineage>
        <taxon>Bacteria</taxon>
        <taxon>Pseudomonadati</taxon>
        <taxon>Pseudomonadota</taxon>
        <taxon>Alphaproteobacteria</taxon>
        <taxon>Sphingomonadales</taxon>
        <taxon>Sphingomonadaceae</taxon>
        <taxon>Stakelama</taxon>
    </lineage>
</organism>
<feature type="signal peptide" evidence="1">
    <location>
        <begin position="1"/>
        <end position="37"/>
    </location>
</feature>
<evidence type="ECO:0000313" key="2">
    <source>
        <dbReference type="EMBL" id="MBR0550883.1"/>
    </source>
</evidence>
<keyword evidence="3" id="KW-1185">Reference proteome</keyword>
<evidence type="ECO:0000313" key="3">
    <source>
        <dbReference type="Proteomes" id="UP000676996"/>
    </source>
</evidence>
<proteinExistence type="predicted"/>
<evidence type="ECO:0000256" key="1">
    <source>
        <dbReference type="SAM" id="SignalP"/>
    </source>
</evidence>
<dbReference type="Proteomes" id="UP000676996">
    <property type="component" value="Unassembled WGS sequence"/>
</dbReference>
<reference evidence="2" key="1">
    <citation type="submission" date="2021-04" db="EMBL/GenBank/DDBJ databases">
        <title>Ouciella asimina sp. nov., isolated from the surface seawater in the hydrothermal field of Okinawa Trough.</title>
        <authorList>
            <person name="Shuang W."/>
        </authorList>
    </citation>
    <scope>NUCLEOTIDE SEQUENCE</scope>
    <source>
        <strain evidence="2">LXI357</strain>
    </source>
</reference>
<protein>
    <submittedName>
        <fullName evidence="2">Uncharacterized protein</fullName>
    </submittedName>
</protein>
<feature type="chain" id="PRO_5035854407" evidence="1">
    <location>
        <begin position="38"/>
        <end position="153"/>
    </location>
</feature>
<name>A0A8T4I979_9SPHN</name>
<dbReference type="AlphaFoldDB" id="A0A8T4I979"/>
<dbReference type="EMBL" id="JAGRQC010000001">
    <property type="protein sequence ID" value="MBR0550883.1"/>
    <property type="molecule type" value="Genomic_DNA"/>
</dbReference>
<accession>A0A8T4I979</accession>
<sequence length="153" mass="16153">MMQERVPGDRPQLSPARRALAAALAVTLALCSSVSLAEAPGTSPQLDAELAKLVDLYSDGLSYDRLEWRHVANGPLFDDDKPAAVAFFTLAGVDLTNSYRKYMAILARGAGRGLSKAGAGRNARSIWSPLRWSAANGAARSTGRPSELAAVPS</sequence>
<gene>
    <name evidence="2" type="ORF">J7S20_00015</name>
</gene>
<keyword evidence="1" id="KW-0732">Signal</keyword>
<comment type="caution">
    <text evidence="2">The sequence shown here is derived from an EMBL/GenBank/DDBJ whole genome shotgun (WGS) entry which is preliminary data.</text>
</comment>
<dbReference type="RefSeq" id="WP_284052181.1">
    <property type="nucleotide sequence ID" value="NZ_JAGRQC010000001.1"/>
</dbReference>